<keyword evidence="17" id="KW-0732">Signal</keyword>
<evidence type="ECO:0000256" key="16">
    <source>
        <dbReference type="SAM" id="Phobius"/>
    </source>
</evidence>
<evidence type="ECO:0000256" key="11">
    <source>
        <dbReference type="ARBA" id="ARBA00023054"/>
    </source>
</evidence>
<evidence type="ECO:0000256" key="15">
    <source>
        <dbReference type="SAM" id="MobiDB-lite"/>
    </source>
</evidence>
<keyword evidence="16" id="KW-1133">Transmembrane helix</keyword>
<name>A0A8S1EGM8_9PELO</name>
<dbReference type="GO" id="GO:0005634">
    <property type="term" value="C:nucleus"/>
    <property type="evidence" value="ECO:0007669"/>
    <property type="project" value="TreeGrafter"/>
</dbReference>
<dbReference type="OrthoDB" id="27652at2759"/>
<dbReference type="InterPro" id="IPR005549">
    <property type="entry name" value="Kinetochore_Nuf2_N"/>
</dbReference>
<dbReference type="PROSITE" id="PS50235">
    <property type="entry name" value="USP_3"/>
    <property type="match status" value="1"/>
</dbReference>
<comment type="catalytic activity">
    <reaction evidence="1">
        <text>Thiol-dependent hydrolysis of ester, thioester, amide, peptide and isopeptide bonds formed by the C-terminal Gly of ubiquitin (a 76-residue protein attached to proteins as an intracellular targeting signal).</text>
        <dbReference type="EC" id="3.4.19.12"/>
    </reaction>
</comment>
<dbReference type="PROSITE" id="PS00972">
    <property type="entry name" value="USP_1"/>
    <property type="match status" value="1"/>
</dbReference>
<dbReference type="InterPro" id="IPR057569">
    <property type="entry name" value="C2_nem"/>
</dbReference>
<evidence type="ECO:0000256" key="1">
    <source>
        <dbReference type="ARBA" id="ARBA00000707"/>
    </source>
</evidence>
<keyword evidence="20" id="KW-1185">Reference proteome</keyword>
<evidence type="ECO:0000256" key="12">
    <source>
        <dbReference type="ARBA" id="ARBA00023306"/>
    </source>
</evidence>
<dbReference type="GO" id="GO:0016579">
    <property type="term" value="P:protein deubiquitination"/>
    <property type="evidence" value="ECO:0007669"/>
    <property type="project" value="InterPro"/>
</dbReference>
<feature type="signal peptide" evidence="17">
    <location>
        <begin position="1"/>
        <end position="16"/>
    </location>
</feature>
<dbReference type="PANTHER" id="PTHR24006:SF733">
    <property type="entry name" value="RE52890P"/>
    <property type="match status" value="1"/>
</dbReference>
<keyword evidence="10" id="KW-0378">Hydrolase</keyword>
<dbReference type="CDD" id="cd02663">
    <property type="entry name" value="Peptidase_C19G"/>
    <property type="match status" value="1"/>
</dbReference>
<comment type="caution">
    <text evidence="19">The sequence shown here is derived from an EMBL/GenBank/DDBJ whole genome shotgun (WGS) entry which is preliminary data.</text>
</comment>
<proteinExistence type="inferred from homology"/>
<feature type="transmembrane region" description="Helical" evidence="16">
    <location>
        <begin position="189"/>
        <end position="211"/>
    </location>
</feature>
<evidence type="ECO:0000313" key="19">
    <source>
        <dbReference type="EMBL" id="CAB3401345.1"/>
    </source>
</evidence>
<dbReference type="InterPro" id="IPR018200">
    <property type="entry name" value="USP_CS"/>
</dbReference>
<evidence type="ECO:0000256" key="10">
    <source>
        <dbReference type="ARBA" id="ARBA00022801"/>
    </source>
</evidence>
<feature type="domain" description="USP" evidence="18">
    <location>
        <begin position="716"/>
        <end position="1082"/>
    </location>
</feature>
<evidence type="ECO:0000256" key="3">
    <source>
        <dbReference type="ARBA" id="ARBA00005498"/>
    </source>
</evidence>
<dbReference type="InterPro" id="IPR038275">
    <property type="entry name" value="Nuf2_N_sf"/>
</dbReference>
<keyword evidence="9" id="KW-0498">Mitosis</keyword>
<dbReference type="GO" id="GO:0051301">
    <property type="term" value="P:cell division"/>
    <property type="evidence" value="ECO:0007669"/>
    <property type="project" value="UniProtKB-KW"/>
</dbReference>
<feature type="coiled-coil region" evidence="14">
    <location>
        <begin position="573"/>
        <end position="646"/>
    </location>
</feature>
<protein>
    <recommendedName>
        <fullName evidence="5">ubiquitinyl hydrolase 1</fullName>
        <ecNumber evidence="5">3.4.19.12</ecNumber>
    </recommendedName>
</protein>
<keyword evidence="16" id="KW-0472">Membrane</keyword>
<evidence type="ECO:0000256" key="7">
    <source>
        <dbReference type="ARBA" id="ARBA00022618"/>
    </source>
</evidence>
<dbReference type="GO" id="GO:0005829">
    <property type="term" value="C:cytosol"/>
    <property type="evidence" value="ECO:0007669"/>
    <property type="project" value="TreeGrafter"/>
</dbReference>
<dbReference type="EMBL" id="CADEPM010000003">
    <property type="protein sequence ID" value="CAB3401345.1"/>
    <property type="molecule type" value="Genomic_DNA"/>
</dbReference>
<dbReference type="InterPro" id="IPR028889">
    <property type="entry name" value="USP"/>
</dbReference>
<keyword evidence="13" id="KW-0137">Centromere</keyword>
<evidence type="ECO:0000313" key="20">
    <source>
        <dbReference type="Proteomes" id="UP000494206"/>
    </source>
</evidence>
<evidence type="ECO:0000256" key="6">
    <source>
        <dbReference type="ARBA" id="ARBA00022454"/>
    </source>
</evidence>
<keyword evidence="7" id="KW-0132">Cell division</keyword>
<dbReference type="PANTHER" id="PTHR24006">
    <property type="entry name" value="UBIQUITIN CARBOXYL-TERMINAL HYDROLASE"/>
    <property type="match status" value="1"/>
</dbReference>
<dbReference type="Pfam" id="PF00443">
    <property type="entry name" value="UCH"/>
    <property type="match status" value="1"/>
</dbReference>
<comment type="subcellular location">
    <subcellularLocation>
        <location evidence="2">Chromosome</location>
        <location evidence="2">Centromere</location>
    </subcellularLocation>
</comment>
<evidence type="ECO:0000256" key="17">
    <source>
        <dbReference type="SAM" id="SignalP"/>
    </source>
</evidence>
<dbReference type="FunFam" id="3.90.70.10:FF:000112">
    <property type="entry name" value="Ubiquitin carboxyl-terminal hydrolase"/>
    <property type="match status" value="1"/>
</dbReference>
<dbReference type="GO" id="GO:0006508">
    <property type="term" value="P:proteolysis"/>
    <property type="evidence" value="ECO:0007669"/>
    <property type="project" value="UniProtKB-KW"/>
</dbReference>
<feature type="region of interest" description="Disordered" evidence="15">
    <location>
        <begin position="1048"/>
        <end position="1069"/>
    </location>
</feature>
<keyword evidence="11 14" id="KW-0175">Coiled coil</keyword>
<feature type="compositionally biased region" description="Low complexity" evidence="15">
    <location>
        <begin position="1059"/>
        <end position="1068"/>
    </location>
</feature>
<keyword evidence="8" id="KW-0645">Protease</keyword>
<comment type="similarity">
    <text evidence="3">Belongs to the NUF2 family.</text>
</comment>
<evidence type="ECO:0000259" key="18">
    <source>
        <dbReference type="PROSITE" id="PS50235"/>
    </source>
</evidence>
<keyword evidence="16" id="KW-0812">Transmembrane</keyword>
<dbReference type="EC" id="3.4.19.12" evidence="5"/>
<accession>A0A8S1EGM8</accession>
<dbReference type="InterPro" id="IPR038765">
    <property type="entry name" value="Papain-like_cys_pep_sf"/>
</dbReference>
<evidence type="ECO:0000256" key="4">
    <source>
        <dbReference type="ARBA" id="ARBA00009085"/>
    </source>
</evidence>
<dbReference type="InterPro" id="IPR050164">
    <property type="entry name" value="Peptidase_C19"/>
</dbReference>
<evidence type="ECO:0000256" key="13">
    <source>
        <dbReference type="ARBA" id="ARBA00023328"/>
    </source>
</evidence>
<keyword evidence="6" id="KW-0158">Chromosome</keyword>
<dbReference type="InterPro" id="IPR001394">
    <property type="entry name" value="Peptidase_C19_UCH"/>
</dbReference>
<organism evidence="19 20">
    <name type="scientific">Caenorhabditis bovis</name>
    <dbReference type="NCBI Taxonomy" id="2654633"/>
    <lineage>
        <taxon>Eukaryota</taxon>
        <taxon>Metazoa</taxon>
        <taxon>Ecdysozoa</taxon>
        <taxon>Nematoda</taxon>
        <taxon>Chromadorea</taxon>
        <taxon>Rhabditida</taxon>
        <taxon>Rhabditina</taxon>
        <taxon>Rhabditomorpha</taxon>
        <taxon>Rhabditoidea</taxon>
        <taxon>Rhabditidae</taxon>
        <taxon>Peloderinae</taxon>
        <taxon>Caenorhabditis</taxon>
    </lineage>
</organism>
<evidence type="ECO:0000256" key="8">
    <source>
        <dbReference type="ARBA" id="ARBA00022670"/>
    </source>
</evidence>
<feature type="chain" id="PRO_5035835656" description="ubiquitinyl hydrolase 1" evidence="17">
    <location>
        <begin position="17"/>
        <end position="1098"/>
    </location>
</feature>
<dbReference type="SUPFAM" id="SSF54001">
    <property type="entry name" value="Cysteine proteinases"/>
    <property type="match status" value="1"/>
</dbReference>
<comment type="similarity">
    <text evidence="4">Belongs to the peptidase C19 family.</text>
</comment>
<sequence>MFSFAIILAIVASCSATTPNWLTVVLVDFELREQCAEYWNSHQNCVNPSLRVHATMGVQRFTSVAWPITKNLLDNEKKFFTSQWNDEIDSLLISAQIEGENALNPFGLSPKCDHAFTSMVFNKTDEEAIKPSGKTVMTRAVYVRSQCFNAKLLIRIDDKCAHCPKQISVAKRREGFLFEVEQAIQGYNIYYINIFLASICLLSLILFFISLEYICLKKSKVLHVIPRTPNNTTNFTNDNTTTVAFSPKIANIRRITTLISAKQNDDYSEIEAGPIYKYQLNTQKVQRVDSNGDLGRTLPRNARIFTQFSEMSSSDPKTMCFSLDKIMNRTHIYDPRKIAEILSSKLNLSLTSANIMDANPDTIQVIYYNMAHFGLGINENALNQLPLDVNRDFEEGLHQRSIPLIILYNSMAAFIRDITAGKIVLNICDLIRPAADIPRLKAILSIFCDYLIVNEKIKPMIEEVFSEVNEKKENLVELQEKVRNTETRRNKLQAEATARKRRENEEIISSPDTIRDEIQSKKEEIQAMKSDLNNVQLSVTEKRHDLQISENAAVRIEWLSSKMRELLVEKNQIILQSQTVNEIERALEELSQQFDFAVKQNESAKKQETEQAEAHRQLRTVHEERTKTISENIQRIKIEIEKFRNETPVSSSKACAKREKLTKIRNQASEKKYEAFQTAEDLVNQFKKLVQVGANGSSQLEKEITGDSLVGNEHYYGLVNFGNTCYCNSVIQALYFCRPFREKILQYKQQLKKSDTLGANKENLVTCLADLFHNIATQKRRVGTIAPKRFITKLKKENELFDNYMQQDAHEFLNYLLNTISETLMEEKNAEKDRQQKHGTIKKGQITVNLAPSSAAQNNEKCDDGRKNETTWIHEIFQGTLINETRCLCCETVSSKDEDFLDLSVDVEQNTSITHCLRVFSETETLCGDQKYFCETCSSKQEAQKRMRIKKPPQLLALHLKRFKYVDSLNRHTKLSYRVLFPLELRLFNVSDDATNGDRLYDLVAAVVHCGATPNRGHYITLVKSNSFWLLFDDDIVEKLEISSMEEFSGMSPDSGNLQQPPTQSQQQKNSESAYILFYQARDYDALRPNHHATHASI</sequence>
<dbReference type="Proteomes" id="UP000494206">
    <property type="component" value="Unassembled WGS sequence"/>
</dbReference>
<dbReference type="Pfam" id="PF25330">
    <property type="entry name" value="C2_nem"/>
    <property type="match status" value="1"/>
</dbReference>
<dbReference type="Gene3D" id="1.10.418.60">
    <property type="entry name" value="Ncd80 complex, Nuf2 subunit"/>
    <property type="match status" value="1"/>
</dbReference>
<feature type="coiled-coil region" evidence="14">
    <location>
        <begin position="461"/>
        <end position="538"/>
    </location>
</feature>
<dbReference type="GO" id="GO:0031262">
    <property type="term" value="C:Ndc80 complex"/>
    <property type="evidence" value="ECO:0007669"/>
    <property type="project" value="InterPro"/>
</dbReference>
<keyword evidence="12" id="KW-0131">Cell cycle</keyword>
<dbReference type="Gene3D" id="3.90.70.10">
    <property type="entry name" value="Cysteine proteinases"/>
    <property type="match status" value="1"/>
</dbReference>
<evidence type="ECO:0000256" key="14">
    <source>
        <dbReference type="SAM" id="Coils"/>
    </source>
</evidence>
<dbReference type="GO" id="GO:0060255">
    <property type="term" value="P:regulation of macromolecule metabolic process"/>
    <property type="evidence" value="ECO:0007669"/>
    <property type="project" value="UniProtKB-ARBA"/>
</dbReference>
<dbReference type="AlphaFoldDB" id="A0A8S1EGM8"/>
<reference evidence="19 20" key="1">
    <citation type="submission" date="2020-04" db="EMBL/GenBank/DDBJ databases">
        <authorList>
            <person name="Laetsch R D."/>
            <person name="Stevens L."/>
            <person name="Kumar S."/>
            <person name="Blaxter L. M."/>
        </authorList>
    </citation>
    <scope>NUCLEOTIDE SEQUENCE [LARGE SCALE GENOMIC DNA]</scope>
</reference>
<dbReference type="Pfam" id="PF03800">
    <property type="entry name" value="Nuf2"/>
    <property type="match status" value="1"/>
</dbReference>
<evidence type="ECO:0000256" key="5">
    <source>
        <dbReference type="ARBA" id="ARBA00012759"/>
    </source>
</evidence>
<evidence type="ECO:0000256" key="2">
    <source>
        <dbReference type="ARBA" id="ARBA00004584"/>
    </source>
</evidence>
<dbReference type="GO" id="GO:0004843">
    <property type="term" value="F:cysteine-type deubiquitinase activity"/>
    <property type="evidence" value="ECO:0007669"/>
    <property type="project" value="UniProtKB-EC"/>
</dbReference>
<gene>
    <name evidence="19" type="ORF">CBOVIS_LOCUS4104</name>
</gene>
<evidence type="ECO:0000256" key="9">
    <source>
        <dbReference type="ARBA" id="ARBA00022776"/>
    </source>
</evidence>